<feature type="region of interest" description="Disordered" evidence="1">
    <location>
        <begin position="1"/>
        <end position="31"/>
    </location>
</feature>
<accession>A0A8S5UVI5</accession>
<protein>
    <submittedName>
        <fullName evidence="2">Uncharacterized protein</fullName>
    </submittedName>
</protein>
<name>A0A8S5UVI5_9CAUD</name>
<dbReference type="EMBL" id="BK016147">
    <property type="protein sequence ID" value="DAF98444.1"/>
    <property type="molecule type" value="Genomic_DNA"/>
</dbReference>
<sequence>MHRPARRSWSSSRRSPCSSSRCATSCSGWTS</sequence>
<reference evidence="2" key="1">
    <citation type="journal article" date="2021" name="Proc. Natl. Acad. Sci. U.S.A.">
        <title>A Catalog of Tens of Thousands of Viruses from Human Metagenomes Reveals Hidden Associations with Chronic Diseases.</title>
        <authorList>
            <person name="Tisza M.J."/>
            <person name="Buck C.B."/>
        </authorList>
    </citation>
    <scope>NUCLEOTIDE SEQUENCE</scope>
    <source>
        <strain evidence="2">Ctwfx1</strain>
    </source>
</reference>
<evidence type="ECO:0000256" key="1">
    <source>
        <dbReference type="SAM" id="MobiDB-lite"/>
    </source>
</evidence>
<proteinExistence type="predicted"/>
<organism evidence="2">
    <name type="scientific">Siphoviridae sp. ctwfx1</name>
    <dbReference type="NCBI Taxonomy" id="2825732"/>
    <lineage>
        <taxon>Viruses</taxon>
        <taxon>Duplodnaviria</taxon>
        <taxon>Heunggongvirae</taxon>
        <taxon>Uroviricota</taxon>
        <taxon>Caudoviricetes</taxon>
    </lineage>
</organism>
<evidence type="ECO:0000313" key="2">
    <source>
        <dbReference type="EMBL" id="DAF98444.1"/>
    </source>
</evidence>
<feature type="compositionally biased region" description="Low complexity" evidence="1">
    <location>
        <begin position="7"/>
        <end position="31"/>
    </location>
</feature>